<evidence type="ECO:0000313" key="2">
    <source>
        <dbReference type="Proteomes" id="UP001060170"/>
    </source>
</evidence>
<sequence length="104" mass="11858">MAFVCLNWNKKVYQWTTKQPIIINVEDSDDSSSHQEEKDEKIKHHSTPGPAQRTSTTQILTPINQSVSQPDDHHQLIISLKPNKSCHKVIFVRTLPHSPVVLIP</sequence>
<evidence type="ECO:0000313" key="1">
    <source>
        <dbReference type="EMBL" id="KAI7955270.1"/>
    </source>
</evidence>
<organism evidence="1 2">
    <name type="scientific">Puccinia striiformis f. sp. tritici</name>
    <dbReference type="NCBI Taxonomy" id="168172"/>
    <lineage>
        <taxon>Eukaryota</taxon>
        <taxon>Fungi</taxon>
        <taxon>Dikarya</taxon>
        <taxon>Basidiomycota</taxon>
        <taxon>Pucciniomycotina</taxon>
        <taxon>Pucciniomycetes</taxon>
        <taxon>Pucciniales</taxon>
        <taxon>Pucciniaceae</taxon>
        <taxon>Puccinia</taxon>
    </lineage>
</organism>
<gene>
    <name evidence="1" type="ORF">MJO28_005670</name>
</gene>
<reference evidence="1 2" key="3">
    <citation type="journal article" date="2022" name="Microbiol. Spectr.">
        <title>Folding features and dynamics of 3D genome architecture in plant fungal pathogens.</title>
        <authorList>
            <person name="Xia C."/>
        </authorList>
    </citation>
    <scope>NUCLEOTIDE SEQUENCE [LARGE SCALE GENOMIC DNA]</scope>
    <source>
        <strain evidence="1 2">93-210</strain>
    </source>
</reference>
<dbReference type="EMBL" id="CM045869">
    <property type="protein sequence ID" value="KAI7955270.1"/>
    <property type="molecule type" value="Genomic_DNA"/>
</dbReference>
<name>A0ACC0ELC8_9BASI</name>
<protein>
    <submittedName>
        <fullName evidence="1">Uncharacterized protein</fullName>
    </submittedName>
</protein>
<proteinExistence type="predicted"/>
<reference evidence="2" key="1">
    <citation type="journal article" date="2018" name="BMC Genomics">
        <title>Genomic insights into host adaptation between the wheat stripe rust pathogen (Puccinia striiformis f. sp. tritici) and the barley stripe rust pathogen (Puccinia striiformis f. sp. hordei).</title>
        <authorList>
            <person name="Xia C."/>
            <person name="Wang M."/>
            <person name="Yin C."/>
            <person name="Cornejo O.E."/>
            <person name="Hulbert S.H."/>
            <person name="Chen X."/>
        </authorList>
    </citation>
    <scope>NUCLEOTIDE SEQUENCE [LARGE SCALE GENOMIC DNA]</scope>
    <source>
        <strain evidence="2">93-210</strain>
    </source>
</reference>
<reference evidence="2" key="2">
    <citation type="journal article" date="2018" name="Mol. Plant Microbe Interact.">
        <title>Genome sequence resources for the wheat stripe rust pathogen (Puccinia striiformis f. sp. tritici) and the barley stripe rust pathogen (Puccinia striiformis f. sp. hordei).</title>
        <authorList>
            <person name="Xia C."/>
            <person name="Wang M."/>
            <person name="Yin C."/>
            <person name="Cornejo O.E."/>
            <person name="Hulbert S.H."/>
            <person name="Chen X."/>
        </authorList>
    </citation>
    <scope>NUCLEOTIDE SEQUENCE [LARGE SCALE GENOMIC DNA]</scope>
    <source>
        <strain evidence="2">93-210</strain>
    </source>
</reference>
<accession>A0ACC0ELC8</accession>
<comment type="caution">
    <text evidence="1">The sequence shown here is derived from an EMBL/GenBank/DDBJ whole genome shotgun (WGS) entry which is preliminary data.</text>
</comment>
<keyword evidence="2" id="KW-1185">Reference proteome</keyword>
<dbReference type="Proteomes" id="UP001060170">
    <property type="component" value="Chromosome 5"/>
</dbReference>